<reference evidence="1" key="1">
    <citation type="journal article" date="2021" name="Sci. Rep.">
        <title>Diploid genomic architecture of Nitzschia inconspicua, an elite biomass production diatom.</title>
        <authorList>
            <person name="Oliver A."/>
            <person name="Podell S."/>
            <person name="Pinowska A."/>
            <person name="Traller J.C."/>
            <person name="Smith S.R."/>
            <person name="McClure R."/>
            <person name="Beliaev A."/>
            <person name="Bohutskyi P."/>
            <person name="Hill E.A."/>
            <person name="Rabines A."/>
            <person name="Zheng H."/>
            <person name="Allen L.Z."/>
            <person name="Kuo A."/>
            <person name="Grigoriev I.V."/>
            <person name="Allen A.E."/>
            <person name="Hazlebeck D."/>
            <person name="Allen E.E."/>
        </authorList>
    </citation>
    <scope>NUCLEOTIDE SEQUENCE</scope>
    <source>
        <strain evidence="1">Hildebrandi</strain>
    </source>
</reference>
<reference evidence="1" key="2">
    <citation type="submission" date="2021-04" db="EMBL/GenBank/DDBJ databases">
        <authorList>
            <person name="Podell S."/>
        </authorList>
    </citation>
    <scope>NUCLEOTIDE SEQUENCE</scope>
    <source>
        <strain evidence="1">Hildebrandi</strain>
    </source>
</reference>
<dbReference type="Proteomes" id="UP000693970">
    <property type="component" value="Unassembled WGS sequence"/>
</dbReference>
<evidence type="ECO:0000313" key="1">
    <source>
        <dbReference type="EMBL" id="KAG7369804.1"/>
    </source>
</evidence>
<sequence>MIAFHISPDMDNAVTVVVVRGHIAERSDGTFRPVGHEVIVALLKLYGSLVHEKSNLSPSSIFSFTSLNLLLTDAFGNMTPDPMKAIPADLKAFQDCLEEITDDSQPYEVAMEDNVSKDYSAKRMCDILGHISKRLASLIAQRGKTVNRVTVLEQLLDASAIYKLGEYTTEMLVSRKLVLWAAATTLLGFLHGEQKRRALTVNHTPEWIPLLW</sequence>
<name>A0A9K3LXA2_9STRA</name>
<comment type="caution">
    <text evidence="1">The sequence shown here is derived from an EMBL/GenBank/DDBJ whole genome shotgun (WGS) entry which is preliminary data.</text>
</comment>
<proteinExistence type="predicted"/>
<dbReference type="EMBL" id="JAGRRH010000005">
    <property type="protein sequence ID" value="KAG7369804.1"/>
    <property type="molecule type" value="Genomic_DNA"/>
</dbReference>
<protein>
    <submittedName>
        <fullName evidence="1">Uncharacterized protein</fullName>
    </submittedName>
</protein>
<accession>A0A9K3LXA2</accession>
<dbReference type="AlphaFoldDB" id="A0A9K3LXA2"/>
<gene>
    <name evidence="1" type="ORF">IV203_027550</name>
</gene>
<keyword evidence="2" id="KW-1185">Reference proteome</keyword>
<organism evidence="1 2">
    <name type="scientific">Nitzschia inconspicua</name>
    <dbReference type="NCBI Taxonomy" id="303405"/>
    <lineage>
        <taxon>Eukaryota</taxon>
        <taxon>Sar</taxon>
        <taxon>Stramenopiles</taxon>
        <taxon>Ochrophyta</taxon>
        <taxon>Bacillariophyta</taxon>
        <taxon>Bacillariophyceae</taxon>
        <taxon>Bacillariophycidae</taxon>
        <taxon>Bacillariales</taxon>
        <taxon>Bacillariaceae</taxon>
        <taxon>Nitzschia</taxon>
    </lineage>
</organism>
<evidence type="ECO:0000313" key="2">
    <source>
        <dbReference type="Proteomes" id="UP000693970"/>
    </source>
</evidence>